<proteinExistence type="predicted"/>
<dbReference type="AlphaFoldDB" id="A0A090QIZ2"/>
<evidence type="ECO:0000313" key="3">
    <source>
        <dbReference type="Proteomes" id="UP000029227"/>
    </source>
</evidence>
<gene>
    <name evidence="2" type="ORF">JCM19237_5988</name>
</gene>
<protein>
    <submittedName>
        <fullName evidence="2">Amino acid ABC transporter permease protein</fullName>
    </submittedName>
</protein>
<reference evidence="2 3" key="1">
    <citation type="journal article" date="2014" name="Genome Announc.">
        <title>Draft Genome Sequences of Two Vibrionaceae Species, Vibrio ponticus C121 and Photobacterium aphoticum C119, Isolated as Coral Reef Microbiota.</title>
        <authorList>
            <person name="Al-saari N."/>
            <person name="Meirelles P.M."/>
            <person name="Mino S."/>
            <person name="Suda W."/>
            <person name="Oshima K."/>
            <person name="Hattori M."/>
            <person name="Ohkuma M."/>
            <person name="Thompson F.L."/>
            <person name="Gomez-Gil B."/>
            <person name="Sawabe T."/>
            <person name="Sawabe T."/>
        </authorList>
    </citation>
    <scope>NUCLEOTIDE SEQUENCE [LARGE SCALE GENOMIC DNA]</scope>
    <source>
        <strain evidence="2 3">JCM 19237</strain>
    </source>
</reference>
<dbReference type="STRING" id="754436.JCM19237_5988"/>
<comment type="caution">
    <text evidence="2">The sequence shown here is derived from an EMBL/GenBank/DDBJ whole genome shotgun (WGS) entry which is preliminary data.</text>
</comment>
<accession>A0A090QIZ2</accession>
<organism evidence="2 3">
    <name type="scientific">Photobacterium aphoticum</name>
    <dbReference type="NCBI Taxonomy" id="754436"/>
    <lineage>
        <taxon>Bacteria</taxon>
        <taxon>Pseudomonadati</taxon>
        <taxon>Pseudomonadota</taxon>
        <taxon>Gammaproteobacteria</taxon>
        <taxon>Vibrionales</taxon>
        <taxon>Vibrionaceae</taxon>
        <taxon>Photobacterium</taxon>
    </lineage>
</organism>
<name>A0A090QIZ2_9GAMM</name>
<dbReference type="Proteomes" id="UP000029227">
    <property type="component" value="Unassembled WGS sequence"/>
</dbReference>
<sequence>MGSEIANSSGLIFEIWLLVGAGYLALCLVLSFLFSKLERRSQRHTVR</sequence>
<dbReference type="eggNOG" id="COG0765">
    <property type="taxonomic scope" value="Bacteria"/>
</dbReference>
<keyword evidence="1" id="KW-1133">Transmembrane helix</keyword>
<evidence type="ECO:0000313" key="2">
    <source>
        <dbReference type="EMBL" id="GAL03095.1"/>
    </source>
</evidence>
<keyword evidence="1" id="KW-0472">Membrane</keyword>
<feature type="transmembrane region" description="Helical" evidence="1">
    <location>
        <begin position="15"/>
        <end position="34"/>
    </location>
</feature>
<dbReference type="EMBL" id="BBMN01000001">
    <property type="protein sequence ID" value="GAL03095.1"/>
    <property type="molecule type" value="Genomic_DNA"/>
</dbReference>
<keyword evidence="1" id="KW-0812">Transmembrane</keyword>
<evidence type="ECO:0000256" key="1">
    <source>
        <dbReference type="SAM" id="Phobius"/>
    </source>
</evidence>